<reference evidence="1 2" key="1">
    <citation type="submission" date="2016-10" db="EMBL/GenBank/DDBJ databases">
        <authorList>
            <person name="de Groot N.N."/>
        </authorList>
    </citation>
    <scope>NUCLEOTIDE SEQUENCE [LARGE SCALE GENOMIC DNA]</scope>
    <source>
        <strain evidence="1 2">DSM 3217</strain>
    </source>
</reference>
<dbReference type="InterPro" id="IPR053139">
    <property type="entry name" value="Surface_bspA-like"/>
</dbReference>
<dbReference type="InterPro" id="IPR032675">
    <property type="entry name" value="LRR_dom_sf"/>
</dbReference>
<dbReference type="Proteomes" id="UP000199228">
    <property type="component" value="Unassembled WGS sequence"/>
</dbReference>
<dbReference type="Pfam" id="PF13306">
    <property type="entry name" value="LRR_5"/>
    <property type="match status" value="3"/>
</dbReference>
<gene>
    <name evidence="1" type="ORF">SAMN02910417_02392</name>
</gene>
<evidence type="ECO:0000313" key="1">
    <source>
        <dbReference type="EMBL" id="SDB32094.1"/>
    </source>
</evidence>
<dbReference type="Gene3D" id="3.80.10.10">
    <property type="entry name" value="Ribonuclease Inhibitor"/>
    <property type="match status" value="2"/>
</dbReference>
<dbReference type="OrthoDB" id="1821007at2"/>
<dbReference type="PANTHER" id="PTHR45661">
    <property type="entry name" value="SURFACE ANTIGEN"/>
    <property type="match status" value="1"/>
</dbReference>
<protein>
    <submittedName>
        <fullName evidence="1">Leucine rich repeat-containing protein</fullName>
    </submittedName>
</protein>
<name>A0A1G6CGQ0_EUBOX</name>
<dbReference type="RefSeq" id="WP_090174587.1">
    <property type="nucleotide sequence ID" value="NZ_FMXR01000019.1"/>
</dbReference>
<dbReference type="InterPro" id="IPR026906">
    <property type="entry name" value="LRR_5"/>
</dbReference>
<dbReference type="AlphaFoldDB" id="A0A1G6CGQ0"/>
<dbReference type="SUPFAM" id="SSF52058">
    <property type="entry name" value="L domain-like"/>
    <property type="match status" value="1"/>
</dbReference>
<dbReference type="PANTHER" id="PTHR45661:SF3">
    <property type="entry name" value="IG-LIKE DOMAIN-CONTAINING PROTEIN"/>
    <property type="match status" value="1"/>
</dbReference>
<dbReference type="EMBL" id="FMXR01000019">
    <property type="protein sequence ID" value="SDB32094.1"/>
    <property type="molecule type" value="Genomic_DNA"/>
</dbReference>
<organism evidence="1 2">
    <name type="scientific">Eubacterium oxidoreducens</name>
    <dbReference type="NCBI Taxonomy" id="1732"/>
    <lineage>
        <taxon>Bacteria</taxon>
        <taxon>Bacillati</taxon>
        <taxon>Bacillota</taxon>
        <taxon>Clostridia</taxon>
        <taxon>Eubacteriales</taxon>
        <taxon>Eubacteriaceae</taxon>
        <taxon>Eubacterium</taxon>
    </lineage>
</organism>
<dbReference type="STRING" id="1732.SAMN02910417_02392"/>
<evidence type="ECO:0000313" key="2">
    <source>
        <dbReference type="Proteomes" id="UP000199228"/>
    </source>
</evidence>
<accession>A0A1G6CGQ0</accession>
<keyword evidence="2" id="KW-1185">Reference proteome</keyword>
<proteinExistence type="predicted"/>
<sequence length="488" mass="55571">MVSEKDFVYERIEDGVRITAYTGSEVDVKIPEMLDQKPVRQIGEEAFSEATDVERIVLPANLRKICHGAFKYCLALEDVVMTEGVEELEDEIFFVTSVSKIHIPASVRMIHAPYDMAEFEWTIAKDSPYYKSDDFALYKKCEDGWHMVAMHLLNKAKEYRVQDGTVEIEQSAFSGNEILEKIVLPDSVRVIGPDAMESCMALREVNLPEGLIRIENGAFRGCTNLKEIHLPKSLTTLSVGAVNHTFNWNASERGFHKVTIEKGNAHFAIDEDALYRIGEQGLSLMWYFGVEKEYTIPDSVWRIETGSFFRGGLVKLTIPASVQCVEKGAFEHCDELDELVLKDCGITLYIPKVPRYRRDEMMSFLLPEPNGSIYGFEQYDQAWDTYRILEEKAKMAASRLKDAMMLTSQNREKYETYLQEHFAEILEDIAQRADQSELALLCDAGVINSENVDRAMECFAGALRGELSGMLLEYKETHLGYQSFDFSL</sequence>